<dbReference type="GO" id="GO:0005737">
    <property type="term" value="C:cytoplasm"/>
    <property type="evidence" value="ECO:0007669"/>
    <property type="project" value="UniProtKB-SubCell"/>
</dbReference>
<dbReference type="NCBIfam" id="TIGR01205">
    <property type="entry name" value="D_ala_D_alaTIGR"/>
    <property type="match status" value="1"/>
</dbReference>
<evidence type="ECO:0000313" key="20">
    <source>
        <dbReference type="Proteomes" id="UP000233440"/>
    </source>
</evidence>
<keyword evidence="4 14" id="KW-0963">Cytoplasm</keyword>
<dbReference type="GO" id="GO:0008716">
    <property type="term" value="F:D-alanine-D-alanine ligase activity"/>
    <property type="evidence" value="ECO:0007669"/>
    <property type="project" value="UniProtKB-UniRule"/>
</dbReference>
<evidence type="ECO:0000256" key="1">
    <source>
        <dbReference type="ARBA" id="ARBA00001936"/>
    </source>
</evidence>
<dbReference type="EMBL" id="PIQO01000009">
    <property type="protein sequence ID" value="PKR84625.1"/>
    <property type="molecule type" value="Genomic_DNA"/>
</dbReference>
<dbReference type="GO" id="GO:0005524">
    <property type="term" value="F:ATP binding"/>
    <property type="evidence" value="ECO:0007669"/>
    <property type="project" value="UniProtKB-UniRule"/>
</dbReference>
<comment type="cofactor">
    <cofactor evidence="1">
        <name>Mn(2+)</name>
        <dbReference type="ChEBI" id="CHEBI:29035"/>
    </cofactor>
</comment>
<evidence type="ECO:0000256" key="12">
    <source>
        <dbReference type="ARBA" id="ARBA00023211"/>
    </source>
</evidence>
<dbReference type="PROSITE" id="PS00844">
    <property type="entry name" value="DALA_DALA_LIGASE_2"/>
    <property type="match status" value="1"/>
</dbReference>
<dbReference type="InterPro" id="IPR005905">
    <property type="entry name" value="D_ala_D_ala"/>
</dbReference>
<protein>
    <recommendedName>
        <fullName evidence="14">D-alanine--D-alanine ligase</fullName>
        <ecNumber evidence="14">6.3.2.4</ecNumber>
    </recommendedName>
    <alternativeName>
        <fullName evidence="14">D-Ala-D-Ala ligase</fullName>
    </alternativeName>
    <alternativeName>
        <fullName evidence="14">D-alanylalanine synthetase</fullName>
    </alternativeName>
</protein>
<evidence type="ECO:0000256" key="8">
    <source>
        <dbReference type="ARBA" id="ARBA00022840"/>
    </source>
</evidence>
<evidence type="ECO:0000256" key="15">
    <source>
        <dbReference type="PIRSR" id="PIRSR039102-1"/>
    </source>
</evidence>
<evidence type="ECO:0000256" key="6">
    <source>
        <dbReference type="ARBA" id="ARBA00022723"/>
    </source>
</evidence>
<evidence type="ECO:0000256" key="9">
    <source>
        <dbReference type="ARBA" id="ARBA00022842"/>
    </source>
</evidence>
<evidence type="ECO:0000256" key="7">
    <source>
        <dbReference type="ARBA" id="ARBA00022741"/>
    </source>
</evidence>
<dbReference type="GO" id="GO:0009252">
    <property type="term" value="P:peptidoglycan biosynthetic process"/>
    <property type="evidence" value="ECO:0007669"/>
    <property type="project" value="UniProtKB-UniRule"/>
</dbReference>
<evidence type="ECO:0000256" key="4">
    <source>
        <dbReference type="ARBA" id="ARBA00022490"/>
    </source>
</evidence>
<keyword evidence="11 14" id="KW-0573">Peptidoglycan synthesis</keyword>
<feature type="binding site" evidence="16">
    <location>
        <position position="260"/>
    </location>
    <ligand>
        <name>Mg(2+)</name>
        <dbReference type="ChEBI" id="CHEBI:18420"/>
        <label>1</label>
    </ligand>
</feature>
<feature type="binding site" evidence="16">
    <location>
        <position position="248"/>
    </location>
    <ligand>
        <name>Mg(2+)</name>
        <dbReference type="ChEBI" id="CHEBI:18420"/>
        <label>1</label>
    </ligand>
</feature>
<dbReference type="AlphaFoldDB" id="A0A2N3LJ68"/>
<comment type="pathway">
    <text evidence="14">Cell wall biogenesis; peptidoglycan biosynthesis.</text>
</comment>
<feature type="active site" evidence="15">
    <location>
        <position position="13"/>
    </location>
</feature>
<comment type="similarity">
    <text evidence="3 14">Belongs to the D-alanine--D-alanine ligase family.</text>
</comment>
<dbReference type="InterPro" id="IPR016185">
    <property type="entry name" value="PreATP-grasp_dom_sf"/>
</dbReference>
<evidence type="ECO:0000256" key="13">
    <source>
        <dbReference type="ARBA" id="ARBA00023316"/>
    </source>
</evidence>
<dbReference type="NCBIfam" id="NF002378">
    <property type="entry name" value="PRK01372.1"/>
    <property type="match status" value="1"/>
</dbReference>
<dbReference type="Pfam" id="PF01820">
    <property type="entry name" value="Dala_Dala_lig_N"/>
    <property type="match status" value="2"/>
</dbReference>
<dbReference type="PROSITE" id="PS50975">
    <property type="entry name" value="ATP_GRASP"/>
    <property type="match status" value="1"/>
</dbReference>
<comment type="subcellular location">
    <subcellularLocation>
        <location evidence="2 14">Cytoplasm</location>
    </subcellularLocation>
</comment>
<dbReference type="SUPFAM" id="SSF56059">
    <property type="entry name" value="Glutathione synthetase ATP-binding domain-like"/>
    <property type="match status" value="1"/>
</dbReference>
<dbReference type="Gene3D" id="3.30.1490.20">
    <property type="entry name" value="ATP-grasp fold, A domain"/>
    <property type="match status" value="1"/>
</dbReference>
<dbReference type="SMART" id="SM01209">
    <property type="entry name" value="GARS_A"/>
    <property type="match status" value="1"/>
</dbReference>
<sequence>MKVGVIMGGVSSERQVSLMTGEEMIAHLDKNKYEVIPVQLHNKEDLVEKAKDLDMALLALHGKYGEDGTIQGTLETLGIPYTGSGMLSSSICMDKNISKKIMRFEGIPTSDWICLSNMDELQLDEIDKMGYPVVVKPNSGGSSVGVKIVYDKDSLLSSIAEVFEWDSEVMIEKYIKGDEITCSVFDGRPLPVISIRHKAEFFDYNAKYDDAATIEEVVELPNELNERVVAAALACYKALKCSVYARIDMMVKDGIPYVMEVNTLPGMTKNSLLPKSAQAAGIAYSELLDMIIETSMQVRKMEGFK</sequence>
<evidence type="ECO:0000256" key="2">
    <source>
        <dbReference type="ARBA" id="ARBA00004496"/>
    </source>
</evidence>
<evidence type="ECO:0000256" key="3">
    <source>
        <dbReference type="ARBA" id="ARBA00010871"/>
    </source>
</evidence>
<dbReference type="SUPFAM" id="SSF52440">
    <property type="entry name" value="PreATP-grasp domain"/>
    <property type="match status" value="1"/>
</dbReference>
<evidence type="ECO:0000313" key="19">
    <source>
        <dbReference type="EMBL" id="PKR84625.1"/>
    </source>
</evidence>
<evidence type="ECO:0000256" key="16">
    <source>
        <dbReference type="PIRSR" id="PIRSR039102-3"/>
    </source>
</evidence>
<keyword evidence="7 17" id="KW-0547">Nucleotide-binding</keyword>
<keyword evidence="20" id="KW-1185">Reference proteome</keyword>
<evidence type="ECO:0000256" key="14">
    <source>
        <dbReference type="HAMAP-Rule" id="MF_00047"/>
    </source>
</evidence>
<evidence type="ECO:0000256" key="17">
    <source>
        <dbReference type="PROSITE-ProRule" id="PRU00409"/>
    </source>
</evidence>
<accession>A0A2N3LJ68</accession>
<evidence type="ECO:0000256" key="5">
    <source>
        <dbReference type="ARBA" id="ARBA00022598"/>
    </source>
</evidence>
<dbReference type="HAMAP" id="MF_00047">
    <property type="entry name" value="Dala_Dala_lig"/>
    <property type="match status" value="1"/>
</dbReference>
<reference evidence="19 20" key="1">
    <citation type="submission" date="2017-11" db="EMBL/GenBank/DDBJ databases">
        <title>Bacillus camelliae sp. nov., isolated from pu'er tea.</title>
        <authorList>
            <person name="Niu L."/>
        </authorList>
    </citation>
    <scope>NUCLEOTIDE SEQUENCE [LARGE SCALE GENOMIC DNA]</scope>
    <source>
        <strain evidence="19 20">7578-1</strain>
    </source>
</reference>
<dbReference type="InterPro" id="IPR000291">
    <property type="entry name" value="D-Ala_lig_Van_CS"/>
</dbReference>
<dbReference type="Pfam" id="PF07478">
    <property type="entry name" value="Dala_Dala_lig_C"/>
    <property type="match status" value="1"/>
</dbReference>
<gene>
    <name evidence="14" type="primary">ddl</name>
    <name evidence="19" type="ORF">CWO92_13010</name>
</gene>
<dbReference type="PROSITE" id="PS00843">
    <property type="entry name" value="DALA_DALA_LIGASE_1"/>
    <property type="match status" value="1"/>
</dbReference>
<evidence type="ECO:0000259" key="18">
    <source>
        <dbReference type="PROSITE" id="PS50975"/>
    </source>
</evidence>
<comment type="caution">
    <text evidence="19">The sequence shown here is derived from an EMBL/GenBank/DDBJ whole genome shotgun (WGS) entry which is preliminary data.</text>
</comment>
<dbReference type="InterPro" id="IPR011127">
    <property type="entry name" value="Dala_Dala_lig_N"/>
</dbReference>
<proteinExistence type="inferred from homology"/>
<feature type="binding site" evidence="16">
    <location>
        <position position="260"/>
    </location>
    <ligand>
        <name>Mg(2+)</name>
        <dbReference type="ChEBI" id="CHEBI:18420"/>
        <label>2</label>
    </ligand>
</feature>
<evidence type="ECO:0000256" key="11">
    <source>
        <dbReference type="ARBA" id="ARBA00022984"/>
    </source>
</evidence>
<feature type="binding site" evidence="16">
    <location>
        <position position="262"/>
    </location>
    <ligand>
        <name>Mg(2+)</name>
        <dbReference type="ChEBI" id="CHEBI:18420"/>
        <label>2</label>
    </ligand>
</feature>
<comment type="function">
    <text evidence="14">Cell wall formation.</text>
</comment>
<dbReference type="PANTHER" id="PTHR23132:SF23">
    <property type="entry name" value="D-ALANINE--D-ALANINE LIGASE B"/>
    <property type="match status" value="1"/>
</dbReference>
<feature type="active site" evidence="15">
    <location>
        <position position="142"/>
    </location>
</feature>
<comment type="catalytic activity">
    <reaction evidence="14">
        <text>2 D-alanine + ATP = D-alanyl-D-alanine + ADP + phosphate + H(+)</text>
        <dbReference type="Rhea" id="RHEA:11224"/>
        <dbReference type="ChEBI" id="CHEBI:15378"/>
        <dbReference type="ChEBI" id="CHEBI:30616"/>
        <dbReference type="ChEBI" id="CHEBI:43474"/>
        <dbReference type="ChEBI" id="CHEBI:57416"/>
        <dbReference type="ChEBI" id="CHEBI:57822"/>
        <dbReference type="ChEBI" id="CHEBI:456216"/>
        <dbReference type="EC" id="6.3.2.4"/>
    </reaction>
</comment>
<feature type="active site" evidence="15">
    <location>
        <position position="271"/>
    </location>
</feature>
<keyword evidence="6 16" id="KW-0479">Metal-binding</keyword>
<dbReference type="Gene3D" id="3.30.470.20">
    <property type="entry name" value="ATP-grasp fold, B domain"/>
    <property type="match status" value="1"/>
</dbReference>
<keyword evidence="12 16" id="KW-0464">Manganese</keyword>
<dbReference type="FunFam" id="3.30.470.20:FF:000074">
    <property type="entry name" value="D-alanine--D-alanine ligase"/>
    <property type="match status" value="1"/>
</dbReference>
<dbReference type="InterPro" id="IPR011095">
    <property type="entry name" value="Dala_Dala_lig_C"/>
</dbReference>
<name>A0A2N3LJ68_9BACI</name>
<comment type="cofactor">
    <cofactor evidence="16">
        <name>Mg(2+)</name>
        <dbReference type="ChEBI" id="CHEBI:18420"/>
    </cofactor>
    <cofactor evidence="16">
        <name>Mn(2+)</name>
        <dbReference type="ChEBI" id="CHEBI:29035"/>
    </cofactor>
    <text evidence="16">Binds 2 magnesium or manganese ions per subunit.</text>
</comment>
<feature type="domain" description="ATP-grasp" evidence="18">
    <location>
        <begin position="99"/>
        <end position="293"/>
    </location>
</feature>
<evidence type="ECO:0000256" key="10">
    <source>
        <dbReference type="ARBA" id="ARBA00022960"/>
    </source>
</evidence>
<dbReference type="GO" id="GO:0071555">
    <property type="term" value="P:cell wall organization"/>
    <property type="evidence" value="ECO:0007669"/>
    <property type="project" value="UniProtKB-KW"/>
</dbReference>
<dbReference type="GO" id="GO:0008360">
    <property type="term" value="P:regulation of cell shape"/>
    <property type="evidence" value="ECO:0007669"/>
    <property type="project" value="UniProtKB-KW"/>
</dbReference>
<dbReference type="EC" id="6.3.2.4" evidence="14"/>
<keyword evidence="5 14" id="KW-0436">Ligase</keyword>
<dbReference type="InterPro" id="IPR011761">
    <property type="entry name" value="ATP-grasp"/>
</dbReference>
<dbReference type="InterPro" id="IPR013815">
    <property type="entry name" value="ATP_grasp_subdomain_1"/>
</dbReference>
<dbReference type="RefSeq" id="WP_101354649.1">
    <property type="nucleotide sequence ID" value="NZ_PIQO01000009.1"/>
</dbReference>
<dbReference type="Gene3D" id="3.40.50.20">
    <property type="match status" value="1"/>
</dbReference>
<dbReference type="GO" id="GO:0046872">
    <property type="term" value="F:metal ion binding"/>
    <property type="evidence" value="ECO:0007669"/>
    <property type="project" value="UniProtKB-KW"/>
</dbReference>
<dbReference type="OrthoDB" id="9813261at2"/>
<dbReference type="PANTHER" id="PTHR23132">
    <property type="entry name" value="D-ALANINE--D-ALANINE LIGASE"/>
    <property type="match status" value="1"/>
</dbReference>
<keyword evidence="9 16" id="KW-0460">Magnesium</keyword>
<dbReference type="UniPathway" id="UPA00219"/>
<organism evidence="19 20">
    <name type="scientific">Heyndrickxia camelliae</name>
    <dbReference type="NCBI Taxonomy" id="1707093"/>
    <lineage>
        <taxon>Bacteria</taxon>
        <taxon>Bacillati</taxon>
        <taxon>Bacillota</taxon>
        <taxon>Bacilli</taxon>
        <taxon>Bacillales</taxon>
        <taxon>Bacillaceae</taxon>
        <taxon>Heyndrickxia</taxon>
    </lineage>
</organism>
<dbReference type="Proteomes" id="UP000233440">
    <property type="component" value="Unassembled WGS sequence"/>
</dbReference>
<keyword evidence="13 14" id="KW-0961">Cell wall biogenesis/degradation</keyword>
<keyword evidence="8 17" id="KW-0067">ATP-binding</keyword>
<dbReference type="PIRSF" id="PIRSF039102">
    <property type="entry name" value="Ddl/VanB"/>
    <property type="match status" value="1"/>
</dbReference>
<keyword evidence="10 14" id="KW-0133">Cell shape</keyword>
<dbReference type="FunFam" id="3.40.50.20:FF:000031">
    <property type="entry name" value="D-alanine--D-alanine ligase"/>
    <property type="match status" value="1"/>
</dbReference>